<dbReference type="Pfam" id="PF01070">
    <property type="entry name" value="FMN_dh"/>
    <property type="match status" value="1"/>
</dbReference>
<feature type="binding site" evidence="7">
    <location>
        <begin position="80"/>
        <end position="82"/>
    </location>
    <ligand>
        <name>FMN</name>
        <dbReference type="ChEBI" id="CHEBI:58210"/>
    </ligand>
</feature>
<dbReference type="InterPro" id="IPR037396">
    <property type="entry name" value="FMN_HAD"/>
</dbReference>
<feature type="active site" description="Proton acceptor" evidence="6">
    <location>
        <position position="279"/>
    </location>
</feature>
<comment type="cofactor">
    <cofactor evidence="1">
        <name>FMN</name>
        <dbReference type="ChEBI" id="CHEBI:58210"/>
    </cofactor>
</comment>
<keyword evidence="2 7" id="KW-0285">Flavoprotein</keyword>
<evidence type="ECO:0000256" key="3">
    <source>
        <dbReference type="ARBA" id="ARBA00022643"/>
    </source>
</evidence>
<organism evidence="9 10">
    <name type="scientific">Marinicauda salina</name>
    <dbReference type="NCBI Taxonomy" id="2135793"/>
    <lineage>
        <taxon>Bacteria</taxon>
        <taxon>Pseudomonadati</taxon>
        <taxon>Pseudomonadota</taxon>
        <taxon>Alphaproteobacteria</taxon>
        <taxon>Maricaulales</taxon>
        <taxon>Maricaulaceae</taxon>
        <taxon>Marinicauda</taxon>
    </lineage>
</organism>
<dbReference type="PANTHER" id="PTHR10578:SF107">
    <property type="entry name" value="2-HYDROXYACID OXIDASE 1"/>
    <property type="match status" value="1"/>
</dbReference>
<evidence type="ECO:0000259" key="8">
    <source>
        <dbReference type="PROSITE" id="PS51349"/>
    </source>
</evidence>
<feature type="binding site" evidence="7">
    <location>
        <position position="132"/>
    </location>
    <ligand>
        <name>glyoxylate</name>
        <dbReference type="ChEBI" id="CHEBI:36655"/>
    </ligand>
</feature>
<feature type="binding site" evidence="7">
    <location>
        <position position="282"/>
    </location>
    <ligand>
        <name>glyoxylate</name>
        <dbReference type="ChEBI" id="CHEBI:36655"/>
    </ligand>
</feature>
<dbReference type="PROSITE" id="PS00557">
    <property type="entry name" value="FMN_HYDROXY_ACID_DH_1"/>
    <property type="match status" value="1"/>
</dbReference>
<gene>
    <name evidence="9" type="ORF">DDZ18_02550</name>
</gene>
<evidence type="ECO:0000256" key="4">
    <source>
        <dbReference type="ARBA" id="ARBA00023002"/>
    </source>
</evidence>
<feature type="binding site" evidence="7">
    <location>
        <position position="27"/>
    </location>
    <ligand>
        <name>glyoxylate</name>
        <dbReference type="ChEBI" id="CHEBI:36655"/>
    </ligand>
</feature>
<feature type="binding site" evidence="7">
    <location>
        <begin position="310"/>
        <end position="314"/>
    </location>
    <ligand>
        <name>FMN</name>
        <dbReference type="ChEBI" id="CHEBI:58210"/>
    </ligand>
</feature>
<dbReference type="EMBL" id="QEXV01000001">
    <property type="protein sequence ID" value="PWE18504.1"/>
    <property type="molecule type" value="Genomic_DNA"/>
</dbReference>
<dbReference type="PANTHER" id="PTHR10578">
    <property type="entry name" value="S -2-HYDROXY-ACID OXIDASE-RELATED"/>
    <property type="match status" value="1"/>
</dbReference>
<dbReference type="CDD" id="cd02809">
    <property type="entry name" value="alpha_hydroxyacid_oxid_FMN"/>
    <property type="match status" value="1"/>
</dbReference>
<feature type="binding site" evidence="7">
    <location>
        <position position="130"/>
    </location>
    <ligand>
        <name>FMN</name>
        <dbReference type="ChEBI" id="CHEBI:58210"/>
    </ligand>
</feature>
<comment type="caution">
    <text evidence="9">The sequence shown here is derived from an EMBL/GenBank/DDBJ whole genome shotgun (WGS) entry which is preliminary data.</text>
</comment>
<feature type="binding site" evidence="7">
    <location>
        <position position="255"/>
    </location>
    <ligand>
        <name>FMN</name>
        <dbReference type="ChEBI" id="CHEBI:58210"/>
    </ligand>
</feature>
<dbReference type="GO" id="GO:0010181">
    <property type="term" value="F:FMN binding"/>
    <property type="evidence" value="ECO:0007669"/>
    <property type="project" value="InterPro"/>
</dbReference>
<dbReference type="InterPro" id="IPR012133">
    <property type="entry name" value="Alpha-hydoxy_acid_DH_FMN"/>
</dbReference>
<dbReference type="FunFam" id="3.20.20.70:FF:000029">
    <property type="entry name" value="L-lactate dehydrogenase"/>
    <property type="match status" value="1"/>
</dbReference>
<dbReference type="GO" id="GO:0016614">
    <property type="term" value="F:oxidoreductase activity, acting on CH-OH group of donors"/>
    <property type="evidence" value="ECO:0007669"/>
    <property type="project" value="UniProtKB-ARBA"/>
</dbReference>
<dbReference type="InterPro" id="IPR000262">
    <property type="entry name" value="FMN-dep_DH"/>
</dbReference>
<accession>A0A2U2BX11</accession>
<keyword evidence="10" id="KW-1185">Reference proteome</keyword>
<dbReference type="AlphaFoldDB" id="A0A2U2BX11"/>
<proteinExistence type="inferred from homology"/>
<evidence type="ECO:0000256" key="5">
    <source>
        <dbReference type="ARBA" id="ARBA00024042"/>
    </source>
</evidence>
<dbReference type="PROSITE" id="PS51349">
    <property type="entry name" value="FMN_HYDROXY_ACID_DH_2"/>
    <property type="match status" value="1"/>
</dbReference>
<feature type="binding site" evidence="7">
    <location>
        <position position="167"/>
    </location>
    <ligand>
        <name>glyoxylate</name>
        <dbReference type="ChEBI" id="CHEBI:36655"/>
    </ligand>
</feature>
<keyword evidence="4" id="KW-0560">Oxidoreductase</keyword>
<feature type="binding site" evidence="7">
    <location>
        <begin position="333"/>
        <end position="334"/>
    </location>
    <ligand>
        <name>FMN</name>
        <dbReference type="ChEBI" id="CHEBI:58210"/>
    </ligand>
</feature>
<feature type="binding site" evidence="7">
    <location>
        <position position="277"/>
    </location>
    <ligand>
        <name>FMN</name>
        <dbReference type="ChEBI" id="CHEBI:58210"/>
    </ligand>
</feature>
<comment type="similarity">
    <text evidence="5">Belongs to the FMN-dependent alpha-hydroxy acid dehydrogenase family.</text>
</comment>
<dbReference type="InterPro" id="IPR008259">
    <property type="entry name" value="FMN_hydac_DH_AS"/>
</dbReference>
<dbReference type="OrthoDB" id="9770452at2"/>
<dbReference type="RefSeq" id="WP_109251779.1">
    <property type="nucleotide sequence ID" value="NZ_QEXV01000001.1"/>
</dbReference>
<evidence type="ECO:0000256" key="1">
    <source>
        <dbReference type="ARBA" id="ARBA00001917"/>
    </source>
</evidence>
<sequence>MATPKALNLADFRPLARKRLPAPMFHYIAGGADDEWSLANNTDAFARYELVPRHLNDISEIDLSTRVLGADLAMPLILSPTGMNRLFHHGKELAVARAAEAAGVMYSLSTVGTASIEDVASVSAGPKMFQIYMFKDRGLTREFVERCKQAGYNALCLTVDTTLAGNRERELRTGLTMPPKLTAASLASFLVHPHWLGNFLRDPDFTLANVAHRVDALEGGAMSLVGYVNSQFDRSLTWDDAAELVELWDGPFVIKGLQHADDARRAAEIGASAVMISNHGGRQLDSAPAPVECVADMREAVGDRLELIVDGGVRRGTHALKALALGADAVSFGRPYLYALAAGGEDGVTRMLHLFRQEIERSIALAGCASVEQAKRDGLAVRRVGA</sequence>
<evidence type="ECO:0000256" key="6">
    <source>
        <dbReference type="PIRSR" id="PIRSR000138-1"/>
    </source>
</evidence>
<evidence type="ECO:0000256" key="2">
    <source>
        <dbReference type="ARBA" id="ARBA00022630"/>
    </source>
</evidence>
<feature type="binding site" evidence="7">
    <location>
        <position position="279"/>
    </location>
    <ligand>
        <name>glyoxylate</name>
        <dbReference type="ChEBI" id="CHEBI:36655"/>
    </ligand>
</feature>
<dbReference type="InterPro" id="IPR013785">
    <property type="entry name" value="Aldolase_TIM"/>
</dbReference>
<feature type="binding site" evidence="7">
    <location>
        <position position="158"/>
    </location>
    <ligand>
        <name>FMN</name>
        <dbReference type="ChEBI" id="CHEBI:58210"/>
    </ligand>
</feature>
<name>A0A2U2BX11_9PROT</name>
<feature type="domain" description="FMN hydroxy acid dehydrogenase" evidence="8">
    <location>
        <begin position="1"/>
        <end position="384"/>
    </location>
</feature>
<evidence type="ECO:0000256" key="7">
    <source>
        <dbReference type="PIRSR" id="PIRSR000138-2"/>
    </source>
</evidence>
<protein>
    <submittedName>
        <fullName evidence="9">Alpha-hydroxy-acid oxidizing enzyme</fullName>
    </submittedName>
</protein>
<reference evidence="10" key="1">
    <citation type="submission" date="2018-05" db="EMBL/GenBank/DDBJ databases">
        <authorList>
            <person name="Liu B.-T."/>
        </authorList>
    </citation>
    <scope>NUCLEOTIDE SEQUENCE [LARGE SCALE GENOMIC DNA]</scope>
    <source>
        <strain evidence="10">WD6-1</strain>
    </source>
</reference>
<dbReference type="Gene3D" id="3.20.20.70">
    <property type="entry name" value="Aldolase class I"/>
    <property type="match status" value="1"/>
</dbReference>
<keyword evidence="3 7" id="KW-0288">FMN</keyword>
<evidence type="ECO:0000313" key="9">
    <source>
        <dbReference type="EMBL" id="PWE18504.1"/>
    </source>
</evidence>
<feature type="binding site" evidence="7">
    <location>
        <position position="109"/>
    </location>
    <ligand>
        <name>FMN</name>
        <dbReference type="ChEBI" id="CHEBI:58210"/>
    </ligand>
</feature>
<dbReference type="SUPFAM" id="SSF51395">
    <property type="entry name" value="FMN-linked oxidoreductases"/>
    <property type="match status" value="1"/>
</dbReference>
<dbReference type="Proteomes" id="UP000245168">
    <property type="component" value="Unassembled WGS sequence"/>
</dbReference>
<dbReference type="PIRSF" id="PIRSF000138">
    <property type="entry name" value="Al-hdrx_acd_dh"/>
    <property type="match status" value="1"/>
</dbReference>
<evidence type="ECO:0000313" key="10">
    <source>
        <dbReference type="Proteomes" id="UP000245168"/>
    </source>
</evidence>